<organism evidence="1 2">
    <name type="scientific">Alicyclobacillus fastidiosus</name>
    <dbReference type="NCBI Taxonomy" id="392011"/>
    <lineage>
        <taxon>Bacteria</taxon>
        <taxon>Bacillati</taxon>
        <taxon>Bacillota</taxon>
        <taxon>Bacilli</taxon>
        <taxon>Bacillales</taxon>
        <taxon>Alicyclobacillaceae</taxon>
        <taxon>Alicyclobacillus</taxon>
    </lineage>
</organism>
<proteinExistence type="predicted"/>
<evidence type="ECO:0008006" key="3">
    <source>
        <dbReference type="Google" id="ProtNLM"/>
    </source>
</evidence>
<dbReference type="Gene3D" id="3.40.50.850">
    <property type="entry name" value="Isochorismatase-like"/>
    <property type="match status" value="1"/>
</dbReference>
<evidence type="ECO:0000313" key="2">
    <source>
        <dbReference type="Proteomes" id="UP001164761"/>
    </source>
</evidence>
<evidence type="ECO:0000313" key="1">
    <source>
        <dbReference type="EMBL" id="WAH39836.1"/>
    </source>
</evidence>
<dbReference type="RefSeq" id="WP_268003734.1">
    <property type="nucleotide sequence ID" value="NZ_BSUT01000001.1"/>
</dbReference>
<accession>A0ABY6ZCJ1</accession>
<dbReference type="EMBL" id="CP104067">
    <property type="protein sequence ID" value="WAH39836.1"/>
    <property type="molecule type" value="Genomic_DNA"/>
</dbReference>
<dbReference type="Proteomes" id="UP001164761">
    <property type="component" value="Chromosome"/>
</dbReference>
<keyword evidence="2" id="KW-1185">Reference proteome</keyword>
<gene>
    <name evidence="1" type="ORF">NZD89_15645</name>
</gene>
<name>A0ABY6ZCJ1_9BACL</name>
<reference evidence="1" key="1">
    <citation type="submission" date="2022-08" db="EMBL/GenBank/DDBJ databases">
        <title>Alicyclobacillus fastidiosus DSM 17978, complete genome.</title>
        <authorList>
            <person name="Wang Q."/>
            <person name="Cai R."/>
            <person name="Wang Z."/>
        </authorList>
    </citation>
    <scope>NUCLEOTIDE SEQUENCE</scope>
    <source>
        <strain evidence="1">DSM 17978</strain>
    </source>
</reference>
<dbReference type="SUPFAM" id="SSF52499">
    <property type="entry name" value="Isochorismatase-like hydrolases"/>
    <property type="match status" value="1"/>
</dbReference>
<protein>
    <recommendedName>
        <fullName evidence="3">Isochorismatase</fullName>
    </recommendedName>
</protein>
<sequence>MDTNGRFQLLVKSQKLGQNKRGQNEWIPVYTKVPFVAAQTAIIVCDMWDNHWSKGATERVTKMAPRVNDFIRRARSKHVHIIHSPSDTMVFYEGSPARTRIKDVPMVSTPSVLSEVDIPLPIDDSDGGSDTGEQTVIRVWASQHPSIEIDQGRDVISDDEKEIYSFITHHSIKNVLVLGVHTNMCILNRPFGIKKLTSWQIHTTLIRDLTDAMYNPAKPPYVSHDQGTQLVIEYIEKFWCPTADSRSLPW</sequence>
<dbReference type="InterPro" id="IPR036380">
    <property type="entry name" value="Isochorismatase-like_sf"/>
</dbReference>